<evidence type="ECO:0000256" key="2">
    <source>
        <dbReference type="ARBA" id="ARBA00008684"/>
    </source>
</evidence>
<keyword evidence="6 15" id="KW-0812">Transmembrane</keyword>
<dbReference type="InterPro" id="IPR017441">
    <property type="entry name" value="Protein_kinase_ATP_BS"/>
</dbReference>
<evidence type="ECO:0000256" key="15">
    <source>
        <dbReference type="SAM" id="Phobius"/>
    </source>
</evidence>
<dbReference type="Gene3D" id="3.80.10.10">
    <property type="entry name" value="Ribonuclease Inhibitor"/>
    <property type="match status" value="2"/>
</dbReference>
<dbReference type="PROSITE" id="PS00107">
    <property type="entry name" value="PROTEIN_KINASE_ATP"/>
    <property type="match status" value="1"/>
</dbReference>
<comment type="similarity">
    <text evidence="2">Belongs to the protein kinase superfamily. Ser/Thr protein kinase family.</text>
</comment>
<dbReference type="SMART" id="SM00369">
    <property type="entry name" value="LRR_TYP"/>
    <property type="match status" value="8"/>
</dbReference>
<dbReference type="Pfam" id="PF23598">
    <property type="entry name" value="LRR_14"/>
    <property type="match status" value="1"/>
</dbReference>
<accession>A0ABR0TX41</accession>
<dbReference type="PRINTS" id="PR00019">
    <property type="entry name" value="LEURICHRPT"/>
</dbReference>
<evidence type="ECO:0000256" key="6">
    <source>
        <dbReference type="ARBA" id="ARBA00022692"/>
    </source>
</evidence>
<dbReference type="InterPro" id="IPR001611">
    <property type="entry name" value="Leu-rich_rpt"/>
</dbReference>
<keyword evidence="3" id="KW-0723">Serine/threonine-protein kinase</keyword>
<evidence type="ECO:0000256" key="1">
    <source>
        <dbReference type="ARBA" id="ARBA00004370"/>
    </source>
</evidence>
<dbReference type="PANTHER" id="PTHR27008">
    <property type="entry name" value="OS04G0122200 PROTEIN"/>
    <property type="match status" value="1"/>
</dbReference>
<dbReference type="EMBL" id="JABTTQ020003506">
    <property type="protein sequence ID" value="KAK6114860.1"/>
    <property type="molecule type" value="Genomic_DNA"/>
</dbReference>
<reference evidence="18 19" key="1">
    <citation type="journal article" date="2021" name="Comput. Struct. Biotechnol. J.">
        <title>De novo genome assembly of the potent medicinal plant Rehmannia glutinosa using nanopore technology.</title>
        <authorList>
            <person name="Ma L."/>
            <person name="Dong C."/>
            <person name="Song C."/>
            <person name="Wang X."/>
            <person name="Zheng X."/>
            <person name="Niu Y."/>
            <person name="Chen S."/>
            <person name="Feng W."/>
        </authorList>
    </citation>
    <scope>NUCLEOTIDE SEQUENCE [LARGE SCALE GENOMIC DNA]</scope>
    <source>
        <strain evidence="18">DH-2019</strain>
    </source>
</reference>
<evidence type="ECO:0000256" key="9">
    <source>
        <dbReference type="ARBA" id="ARBA00022741"/>
    </source>
</evidence>
<evidence type="ECO:0000256" key="3">
    <source>
        <dbReference type="ARBA" id="ARBA00022527"/>
    </source>
</evidence>
<dbReference type="Pfam" id="PF07714">
    <property type="entry name" value="PK_Tyr_Ser-Thr"/>
    <property type="match status" value="1"/>
</dbReference>
<evidence type="ECO:0000256" key="8">
    <source>
        <dbReference type="ARBA" id="ARBA00022737"/>
    </source>
</evidence>
<protein>
    <recommendedName>
        <fullName evidence="17">Protein kinase domain-containing protein</fullName>
    </recommendedName>
</protein>
<keyword evidence="4" id="KW-0433">Leucine-rich repeat</keyword>
<keyword evidence="13 15" id="KW-0472">Membrane</keyword>
<feature type="chain" id="PRO_5046423937" description="Protein kinase domain-containing protein" evidence="16">
    <location>
        <begin position="27"/>
        <end position="969"/>
    </location>
</feature>
<dbReference type="InterPro" id="IPR003591">
    <property type="entry name" value="Leu-rich_rpt_typical-subtyp"/>
</dbReference>
<evidence type="ECO:0000313" key="18">
    <source>
        <dbReference type="EMBL" id="KAK6114860.1"/>
    </source>
</evidence>
<name>A0ABR0TX41_REHGL</name>
<keyword evidence="12 15" id="KW-1133">Transmembrane helix</keyword>
<dbReference type="Proteomes" id="UP001318860">
    <property type="component" value="Unassembled WGS sequence"/>
</dbReference>
<keyword evidence="9 14" id="KW-0547">Nucleotide-binding</keyword>
<feature type="domain" description="Protein kinase" evidence="17">
    <location>
        <begin position="663"/>
        <end position="961"/>
    </location>
</feature>
<organism evidence="18 19">
    <name type="scientific">Rehmannia glutinosa</name>
    <name type="common">Chinese foxglove</name>
    <dbReference type="NCBI Taxonomy" id="99300"/>
    <lineage>
        <taxon>Eukaryota</taxon>
        <taxon>Viridiplantae</taxon>
        <taxon>Streptophyta</taxon>
        <taxon>Embryophyta</taxon>
        <taxon>Tracheophyta</taxon>
        <taxon>Spermatophyta</taxon>
        <taxon>Magnoliopsida</taxon>
        <taxon>eudicotyledons</taxon>
        <taxon>Gunneridae</taxon>
        <taxon>Pentapetalae</taxon>
        <taxon>asterids</taxon>
        <taxon>lamiids</taxon>
        <taxon>Lamiales</taxon>
        <taxon>Orobanchaceae</taxon>
        <taxon>Rehmannieae</taxon>
        <taxon>Rehmannia</taxon>
    </lineage>
</organism>
<dbReference type="PANTHER" id="PTHR27008:SF596">
    <property type="entry name" value="OS02G0215500 PROTEIN"/>
    <property type="match status" value="1"/>
</dbReference>
<dbReference type="Pfam" id="PF08263">
    <property type="entry name" value="LRRNT_2"/>
    <property type="match status" value="1"/>
</dbReference>
<feature type="binding site" evidence="14">
    <location>
        <position position="700"/>
    </location>
    <ligand>
        <name>ATP</name>
        <dbReference type="ChEBI" id="CHEBI:30616"/>
    </ligand>
</feature>
<feature type="transmembrane region" description="Helical" evidence="15">
    <location>
        <begin position="610"/>
        <end position="628"/>
    </location>
</feature>
<dbReference type="InterPro" id="IPR013210">
    <property type="entry name" value="LRR_N_plant-typ"/>
</dbReference>
<dbReference type="PROSITE" id="PS00108">
    <property type="entry name" value="PROTEIN_KINASE_ST"/>
    <property type="match status" value="1"/>
</dbReference>
<dbReference type="InterPro" id="IPR051809">
    <property type="entry name" value="Plant_receptor-like_S/T_kinase"/>
</dbReference>
<feature type="signal peptide" evidence="16">
    <location>
        <begin position="1"/>
        <end position="26"/>
    </location>
</feature>
<dbReference type="SUPFAM" id="SSF56112">
    <property type="entry name" value="Protein kinase-like (PK-like)"/>
    <property type="match status" value="1"/>
</dbReference>
<evidence type="ECO:0000256" key="7">
    <source>
        <dbReference type="ARBA" id="ARBA00022729"/>
    </source>
</evidence>
<dbReference type="SMART" id="SM00220">
    <property type="entry name" value="S_TKc"/>
    <property type="match status" value="1"/>
</dbReference>
<dbReference type="SUPFAM" id="SSF52058">
    <property type="entry name" value="L domain-like"/>
    <property type="match status" value="2"/>
</dbReference>
<comment type="subcellular location">
    <subcellularLocation>
        <location evidence="1">Membrane</location>
    </subcellularLocation>
</comment>
<comment type="caution">
    <text evidence="18">The sequence shown here is derived from an EMBL/GenBank/DDBJ whole genome shotgun (WGS) entry which is preliminary data.</text>
</comment>
<gene>
    <name evidence="18" type="ORF">DH2020_007129</name>
</gene>
<dbReference type="InterPro" id="IPR000719">
    <property type="entry name" value="Prot_kinase_dom"/>
</dbReference>
<keyword evidence="8" id="KW-0677">Repeat</keyword>
<dbReference type="InterPro" id="IPR011009">
    <property type="entry name" value="Kinase-like_dom_sf"/>
</dbReference>
<proteinExistence type="inferred from homology"/>
<keyword evidence="7 16" id="KW-0732">Signal</keyword>
<dbReference type="InterPro" id="IPR055414">
    <property type="entry name" value="LRR_R13L4/SHOC2-like"/>
</dbReference>
<dbReference type="InterPro" id="IPR008271">
    <property type="entry name" value="Ser/Thr_kinase_AS"/>
</dbReference>
<evidence type="ECO:0000259" key="17">
    <source>
        <dbReference type="PROSITE" id="PS50011"/>
    </source>
</evidence>
<evidence type="ECO:0000256" key="11">
    <source>
        <dbReference type="ARBA" id="ARBA00022840"/>
    </source>
</evidence>
<keyword evidence="5" id="KW-0808">Transferase</keyword>
<sequence length="969" mass="105852">MANSITYLSLLIILCYLSLSTPVTFSSDNQTDLLSLLHMKAAIINVDSLDSWNQTTHFCSWEGIRCGHRHPNRVVAINLQSHGLVGSLSPHIEFSNNSFSGPFPRNVSQCSNIVYLNLIDNSLSGVIPPEIGVLYKLEDLGLGTNELSGHIPQSIGNLTSLGQLSLRSCGLSGEIPESLIQLDRLIYIQLGENNLIGTIPPGLFNISTIVRFGVANNELEGSIPSTLGLTLPNLKILILGGNQISGRVPVSLSNASSMEQLVMSNNSFTGPLPRFGGLSRLRFLGVAQMSIEDDINFVSSLINCTNLQILEAGYNILHGQIPNTMANLSIHLYALQISTTQVYGKIPRDIGNLVGLTDLDLSNNNLEGHIPDGIGKLSNLHRLSLGGNRFTHQLPSSFGNLNLLIELDLGRNNFSGVVPQSLRNCTNLLNLNLSRNNLNGPIPREIMYLSSISIFLDLSFNAFTGSVPFEVGSLINLAYLDLSNNMLSGLIPNSISSCRSMEQLYLNGNLFQGQIPEGLSYLMGLQDLDLSQNNLSGLIPNFLSELHLLQLNLSFNRLQGEVPKLGVFGNKSAISLQGNNELCGGISELNFPPCPLPKSSKKNLSTALKILIPIATVVAFLCLFIFLYKRKKPNNNLSSLPSFFETLFFRLSYADLIKATEGFSETNLLGVGRFGSVYKGILDDVHHTLVAVKVLNLIVKGASKSFTAECNALRGIRHRNLVKVLSVCESIDFQGNDFKALIYEFKANGSLEKWLYHNNEQDISNTQVQNLNMIQRLNIAIDIAQAIAYLHCGTDSVIVHGDLKPSNIVLDHDMTACVGDFGLAKIISNMLPPQESASSSTIGIKGTIGYVPPEYGTSDLVSTKGDAYSYGILVLEMFTKRRPTDDLFKDNLNLHNFVSAAMPDRVMEIVDPIFQIGSNMNSNQIKDCMASILSIGVSCSSDMPRDRLSMIDVVNELHKIRSCYLAEVS</sequence>
<dbReference type="Gene3D" id="3.30.200.20">
    <property type="entry name" value="Phosphorylase Kinase, domain 1"/>
    <property type="match status" value="1"/>
</dbReference>
<dbReference type="InterPro" id="IPR032675">
    <property type="entry name" value="LRR_dom_sf"/>
</dbReference>
<dbReference type="InterPro" id="IPR001245">
    <property type="entry name" value="Ser-Thr/Tyr_kinase_cat_dom"/>
</dbReference>
<evidence type="ECO:0000313" key="19">
    <source>
        <dbReference type="Proteomes" id="UP001318860"/>
    </source>
</evidence>
<evidence type="ECO:0000256" key="12">
    <source>
        <dbReference type="ARBA" id="ARBA00022989"/>
    </source>
</evidence>
<dbReference type="Pfam" id="PF00560">
    <property type="entry name" value="LRR_1"/>
    <property type="match status" value="3"/>
</dbReference>
<evidence type="ECO:0000256" key="16">
    <source>
        <dbReference type="SAM" id="SignalP"/>
    </source>
</evidence>
<evidence type="ECO:0000256" key="14">
    <source>
        <dbReference type="PROSITE-ProRule" id="PRU10141"/>
    </source>
</evidence>
<dbReference type="PROSITE" id="PS50011">
    <property type="entry name" value="PROTEIN_KINASE_DOM"/>
    <property type="match status" value="1"/>
</dbReference>
<keyword evidence="19" id="KW-1185">Reference proteome</keyword>
<dbReference type="Gene3D" id="1.10.510.10">
    <property type="entry name" value="Transferase(Phosphotransferase) domain 1"/>
    <property type="match status" value="1"/>
</dbReference>
<keyword evidence="10" id="KW-0418">Kinase</keyword>
<evidence type="ECO:0000256" key="10">
    <source>
        <dbReference type="ARBA" id="ARBA00022777"/>
    </source>
</evidence>
<dbReference type="Pfam" id="PF13855">
    <property type="entry name" value="LRR_8"/>
    <property type="match status" value="1"/>
</dbReference>
<keyword evidence="11 14" id="KW-0067">ATP-binding</keyword>
<evidence type="ECO:0000256" key="5">
    <source>
        <dbReference type="ARBA" id="ARBA00022679"/>
    </source>
</evidence>
<evidence type="ECO:0000256" key="4">
    <source>
        <dbReference type="ARBA" id="ARBA00022614"/>
    </source>
</evidence>
<evidence type="ECO:0000256" key="13">
    <source>
        <dbReference type="ARBA" id="ARBA00023136"/>
    </source>
</evidence>